<keyword evidence="3" id="KW-1185">Reference proteome</keyword>
<comment type="caution">
    <text evidence="2">The sequence shown here is derived from an EMBL/GenBank/DDBJ whole genome shotgun (WGS) entry which is preliminary data.</text>
</comment>
<proteinExistence type="predicted"/>
<dbReference type="Pfam" id="PF25298">
    <property type="entry name" value="Baculo_FP_2nd"/>
    <property type="match status" value="1"/>
</dbReference>
<feature type="domain" description="FP protein C-terminal" evidence="1">
    <location>
        <begin position="57"/>
        <end position="108"/>
    </location>
</feature>
<dbReference type="AlphaFoldDB" id="A0AAV1M339"/>
<name>A0AAV1M339_9NEOP</name>
<dbReference type="EMBL" id="CAVLGL010000126">
    <property type="protein sequence ID" value="CAK1600752.1"/>
    <property type="molecule type" value="Genomic_DNA"/>
</dbReference>
<dbReference type="Proteomes" id="UP001314205">
    <property type="component" value="Unassembled WGS sequence"/>
</dbReference>
<evidence type="ECO:0000313" key="3">
    <source>
        <dbReference type="Proteomes" id="UP001314205"/>
    </source>
</evidence>
<evidence type="ECO:0000313" key="2">
    <source>
        <dbReference type="EMBL" id="CAK1600752.1"/>
    </source>
</evidence>
<sequence>MLKGRGDREGNLIVELKKENIQNKWLAAAKTASVTIADIHPHEPGNINPVYIRETMTKLNKQILWLAKQELIIKLNYKYVWFKKDFVKARKDDKDKIHYLRTVNDVHVLANQKL</sequence>
<evidence type="ECO:0000259" key="1">
    <source>
        <dbReference type="Pfam" id="PF25298"/>
    </source>
</evidence>
<gene>
    <name evidence="2" type="ORF">PARMNEM_LOCUS19470</name>
</gene>
<protein>
    <recommendedName>
        <fullName evidence="1">FP protein C-terminal domain-containing protein</fullName>
    </recommendedName>
</protein>
<organism evidence="2 3">
    <name type="scientific">Parnassius mnemosyne</name>
    <name type="common">clouded apollo</name>
    <dbReference type="NCBI Taxonomy" id="213953"/>
    <lineage>
        <taxon>Eukaryota</taxon>
        <taxon>Metazoa</taxon>
        <taxon>Ecdysozoa</taxon>
        <taxon>Arthropoda</taxon>
        <taxon>Hexapoda</taxon>
        <taxon>Insecta</taxon>
        <taxon>Pterygota</taxon>
        <taxon>Neoptera</taxon>
        <taxon>Endopterygota</taxon>
        <taxon>Lepidoptera</taxon>
        <taxon>Glossata</taxon>
        <taxon>Ditrysia</taxon>
        <taxon>Papilionoidea</taxon>
        <taxon>Papilionidae</taxon>
        <taxon>Parnassiinae</taxon>
        <taxon>Parnassini</taxon>
        <taxon>Parnassius</taxon>
        <taxon>Driopa</taxon>
    </lineage>
</organism>
<dbReference type="InterPro" id="IPR057251">
    <property type="entry name" value="FP_C"/>
</dbReference>
<reference evidence="2 3" key="1">
    <citation type="submission" date="2023-11" db="EMBL/GenBank/DDBJ databases">
        <authorList>
            <person name="Hedman E."/>
            <person name="Englund M."/>
            <person name="Stromberg M."/>
            <person name="Nyberg Akerstrom W."/>
            <person name="Nylinder S."/>
            <person name="Jareborg N."/>
            <person name="Kallberg Y."/>
            <person name="Kronander E."/>
        </authorList>
    </citation>
    <scope>NUCLEOTIDE SEQUENCE [LARGE SCALE GENOMIC DNA]</scope>
</reference>
<accession>A0AAV1M339</accession>